<evidence type="ECO:0000256" key="1">
    <source>
        <dbReference type="ARBA" id="ARBA00008580"/>
    </source>
</evidence>
<dbReference type="AlphaFoldDB" id="A0A7W9B7I7"/>
<dbReference type="RefSeq" id="WP_184099874.1">
    <property type="nucleotide sequence ID" value="NZ_JACIJH010000011.1"/>
</dbReference>
<reference evidence="3 4" key="1">
    <citation type="submission" date="2020-08" db="EMBL/GenBank/DDBJ databases">
        <title>Genomic Encyclopedia of Type Strains, Phase IV (KMG-IV): sequencing the most valuable type-strain genomes for metagenomic binning, comparative biology and taxonomic classification.</title>
        <authorList>
            <person name="Goeker M."/>
        </authorList>
    </citation>
    <scope>NUCLEOTIDE SEQUENCE [LARGE SCALE GENOMIC DNA]</scope>
    <source>
        <strain evidence="3 4">DSM 27163</strain>
    </source>
</reference>
<dbReference type="InterPro" id="IPR010985">
    <property type="entry name" value="Ribbon_hlx_hlx"/>
</dbReference>
<evidence type="ECO:0000313" key="4">
    <source>
        <dbReference type="Proteomes" id="UP000537161"/>
    </source>
</evidence>
<dbReference type="GO" id="GO:0006355">
    <property type="term" value="P:regulation of DNA-templated transcription"/>
    <property type="evidence" value="ECO:0007669"/>
    <property type="project" value="InterPro"/>
</dbReference>
<comment type="caution">
    <text evidence="3">The sequence shown here is derived from an EMBL/GenBank/DDBJ whole genome shotgun (WGS) entry which is preliminary data.</text>
</comment>
<protein>
    <submittedName>
        <fullName evidence="3">Antitoxin ParD1/3/4</fullName>
    </submittedName>
</protein>
<dbReference type="Gene3D" id="6.10.10.120">
    <property type="entry name" value="Antitoxin ParD1-like"/>
    <property type="match status" value="1"/>
</dbReference>
<dbReference type="Pfam" id="PF03693">
    <property type="entry name" value="ParD_antitoxin"/>
    <property type="match status" value="1"/>
</dbReference>
<keyword evidence="4" id="KW-1185">Reference proteome</keyword>
<gene>
    <name evidence="3" type="ORF">FHR21_003102</name>
</gene>
<name>A0A7W9B7I7_9SPHN</name>
<dbReference type="CDD" id="cd22231">
    <property type="entry name" value="RHH_NikR_HicB-like"/>
    <property type="match status" value="1"/>
</dbReference>
<proteinExistence type="inferred from homology"/>
<evidence type="ECO:0000313" key="3">
    <source>
        <dbReference type="EMBL" id="MBB5707735.1"/>
    </source>
</evidence>
<organism evidence="3 4">
    <name type="scientific">Sphingopyxis panaciterrulae</name>
    <dbReference type="NCBI Taxonomy" id="462372"/>
    <lineage>
        <taxon>Bacteria</taxon>
        <taxon>Pseudomonadati</taxon>
        <taxon>Pseudomonadota</taxon>
        <taxon>Alphaproteobacteria</taxon>
        <taxon>Sphingomonadales</taxon>
        <taxon>Sphingomonadaceae</taxon>
        <taxon>Sphingopyxis</taxon>
    </lineage>
</organism>
<dbReference type="InterPro" id="IPR038296">
    <property type="entry name" value="ParD_sf"/>
</dbReference>
<sequence>MAAKNTSVALGEPFIEFARRKVESGEFATTSEVVREAMRRYVAEDIQLQALRDAIREGLESGPPEPFDFDEFREEMRANYKGAA</sequence>
<comment type="similarity">
    <text evidence="1">Belongs to the ParD antitoxin family.</text>
</comment>
<dbReference type="EMBL" id="JACIJH010000011">
    <property type="protein sequence ID" value="MBB5707735.1"/>
    <property type="molecule type" value="Genomic_DNA"/>
</dbReference>
<accession>A0A7W9B7I7</accession>
<dbReference type="NCBIfam" id="TIGR02606">
    <property type="entry name" value="antidote_CC2985"/>
    <property type="match status" value="1"/>
</dbReference>
<dbReference type="PANTHER" id="PTHR36582">
    <property type="entry name" value="ANTITOXIN PARD"/>
    <property type="match status" value="1"/>
</dbReference>
<evidence type="ECO:0000256" key="2">
    <source>
        <dbReference type="ARBA" id="ARBA00022649"/>
    </source>
</evidence>
<dbReference type="PANTHER" id="PTHR36582:SF2">
    <property type="entry name" value="ANTITOXIN PARD"/>
    <property type="match status" value="1"/>
</dbReference>
<dbReference type="InterPro" id="IPR022789">
    <property type="entry name" value="ParD"/>
</dbReference>
<keyword evidence="2" id="KW-1277">Toxin-antitoxin system</keyword>
<dbReference type="Proteomes" id="UP000537161">
    <property type="component" value="Unassembled WGS sequence"/>
</dbReference>
<dbReference type="SUPFAM" id="SSF47598">
    <property type="entry name" value="Ribbon-helix-helix"/>
    <property type="match status" value="1"/>
</dbReference>